<dbReference type="RefSeq" id="WP_225236885.1">
    <property type="nucleotide sequence ID" value="NZ_JAHYBX010000001.1"/>
</dbReference>
<gene>
    <name evidence="7" type="ORF">LE190_00505</name>
</gene>
<dbReference type="InterPro" id="IPR013766">
    <property type="entry name" value="Thioredoxin_domain"/>
</dbReference>
<evidence type="ECO:0000313" key="7">
    <source>
        <dbReference type="EMBL" id="MCA1854409.1"/>
    </source>
</evidence>
<keyword evidence="3" id="KW-0201">Cytochrome c-type biogenesis</keyword>
<dbReference type="InterPro" id="IPR036249">
    <property type="entry name" value="Thioredoxin-like_sf"/>
</dbReference>
<dbReference type="PANTHER" id="PTHR42852:SF6">
    <property type="entry name" value="THIOL:DISULFIDE INTERCHANGE PROTEIN DSBE"/>
    <property type="match status" value="1"/>
</dbReference>
<name>A0ABS7Y7U1_9BURK</name>
<keyword evidence="8" id="KW-1185">Reference proteome</keyword>
<evidence type="ECO:0000256" key="3">
    <source>
        <dbReference type="ARBA" id="ARBA00022748"/>
    </source>
</evidence>
<dbReference type="PANTHER" id="PTHR42852">
    <property type="entry name" value="THIOL:DISULFIDE INTERCHANGE PROTEIN DSBE"/>
    <property type="match status" value="1"/>
</dbReference>
<comment type="caution">
    <text evidence="7">The sequence shown here is derived from an EMBL/GenBank/DDBJ whole genome shotgun (WGS) entry which is preliminary data.</text>
</comment>
<dbReference type="CDD" id="cd03010">
    <property type="entry name" value="TlpA_like_DsbE"/>
    <property type="match status" value="1"/>
</dbReference>
<dbReference type="Gene3D" id="3.40.30.10">
    <property type="entry name" value="Glutaredoxin"/>
    <property type="match status" value="1"/>
</dbReference>
<evidence type="ECO:0000256" key="1">
    <source>
        <dbReference type="ARBA" id="ARBA00004196"/>
    </source>
</evidence>
<evidence type="ECO:0000256" key="2">
    <source>
        <dbReference type="ARBA" id="ARBA00007758"/>
    </source>
</evidence>
<evidence type="ECO:0000256" key="4">
    <source>
        <dbReference type="ARBA" id="ARBA00023157"/>
    </source>
</evidence>
<dbReference type="Proteomes" id="UP001198602">
    <property type="component" value="Unassembled WGS sequence"/>
</dbReference>
<dbReference type="PROSITE" id="PS51352">
    <property type="entry name" value="THIOREDOXIN_2"/>
    <property type="match status" value="1"/>
</dbReference>
<dbReference type="PROSITE" id="PS00194">
    <property type="entry name" value="THIOREDOXIN_1"/>
    <property type="match status" value="1"/>
</dbReference>
<dbReference type="InterPro" id="IPR017937">
    <property type="entry name" value="Thioredoxin_CS"/>
</dbReference>
<sequence length="177" mass="19714">MKKIHFLLPLLVFLTIAAFLAIGLKRNPRELPSPLVGKPAPAFEARRLGTAGDTFSPRHMAGKVWLLNVWASWCVSCRHEHPVLTRFAQQGLAPVVGLNHKDQEDAGLRWLQLHGNPYVLSIADPEGRIGIDYGVYGVPETFVIDARGIVRYRHTGPLTQELLESRIIPLIRSLNAT</sequence>
<comment type="similarity">
    <text evidence="2">Belongs to the thioredoxin family. DsbE subfamily.</text>
</comment>
<dbReference type="InterPro" id="IPR050553">
    <property type="entry name" value="Thioredoxin_ResA/DsbE_sf"/>
</dbReference>
<protein>
    <submittedName>
        <fullName evidence="7">DsbE family thiol:disulfide interchange protein</fullName>
    </submittedName>
</protein>
<evidence type="ECO:0000313" key="8">
    <source>
        <dbReference type="Proteomes" id="UP001198602"/>
    </source>
</evidence>
<dbReference type="EMBL" id="JAHYBX010000001">
    <property type="protein sequence ID" value="MCA1854409.1"/>
    <property type="molecule type" value="Genomic_DNA"/>
</dbReference>
<dbReference type="Pfam" id="PF08534">
    <property type="entry name" value="Redoxin"/>
    <property type="match status" value="1"/>
</dbReference>
<dbReference type="InterPro" id="IPR013740">
    <property type="entry name" value="Redoxin"/>
</dbReference>
<keyword evidence="5" id="KW-0676">Redox-active center</keyword>
<feature type="domain" description="Thioredoxin" evidence="6">
    <location>
        <begin position="34"/>
        <end position="172"/>
    </location>
</feature>
<dbReference type="InterPro" id="IPR004799">
    <property type="entry name" value="Periplasmic_diS_OxRdtase_DsbE"/>
</dbReference>
<keyword evidence="4" id="KW-1015">Disulfide bond</keyword>
<dbReference type="SUPFAM" id="SSF52833">
    <property type="entry name" value="Thioredoxin-like"/>
    <property type="match status" value="1"/>
</dbReference>
<organism evidence="7 8">
    <name type="scientific">Massilia hydrophila</name>
    <dbReference type="NCBI Taxonomy" id="3044279"/>
    <lineage>
        <taxon>Bacteria</taxon>
        <taxon>Pseudomonadati</taxon>
        <taxon>Pseudomonadota</taxon>
        <taxon>Betaproteobacteria</taxon>
        <taxon>Burkholderiales</taxon>
        <taxon>Oxalobacteraceae</taxon>
        <taxon>Telluria group</taxon>
        <taxon>Massilia</taxon>
    </lineage>
</organism>
<dbReference type="NCBIfam" id="TIGR00385">
    <property type="entry name" value="dsbE"/>
    <property type="match status" value="1"/>
</dbReference>
<proteinExistence type="inferred from homology"/>
<accession>A0ABS7Y7U1</accession>
<evidence type="ECO:0000256" key="5">
    <source>
        <dbReference type="ARBA" id="ARBA00023284"/>
    </source>
</evidence>
<evidence type="ECO:0000259" key="6">
    <source>
        <dbReference type="PROSITE" id="PS51352"/>
    </source>
</evidence>
<comment type="subcellular location">
    <subcellularLocation>
        <location evidence="1">Cell envelope</location>
    </subcellularLocation>
</comment>
<reference evidence="7 8" key="1">
    <citation type="submission" date="2021-07" db="EMBL/GenBank/DDBJ databases">
        <title>Characterization of Violacein-producing bacteria and related species.</title>
        <authorList>
            <person name="Wilson H.S."/>
            <person name="De Leon M.E."/>
        </authorList>
    </citation>
    <scope>NUCLEOTIDE SEQUENCE [LARGE SCALE GENOMIC DNA]</scope>
    <source>
        <strain evidence="7 8">HSC-2F05</strain>
    </source>
</reference>